<dbReference type="PANTHER" id="PTHR43300:SF11">
    <property type="entry name" value="ACETYLTRANSFERASE RV3034C-RELATED"/>
    <property type="match status" value="1"/>
</dbReference>
<keyword evidence="1" id="KW-0808">Transferase</keyword>
<dbReference type="Proteomes" id="UP000199652">
    <property type="component" value="Unassembled WGS sequence"/>
</dbReference>
<keyword evidence="2" id="KW-1185">Reference proteome</keyword>
<dbReference type="CDD" id="cd03349">
    <property type="entry name" value="LbH_XAT"/>
    <property type="match status" value="1"/>
</dbReference>
<dbReference type="AlphaFoldDB" id="A0A1H3IJE1"/>
<dbReference type="Pfam" id="PF00132">
    <property type="entry name" value="Hexapep"/>
    <property type="match status" value="1"/>
</dbReference>
<dbReference type="OrthoDB" id="9801697at2"/>
<name>A0A1H3IJE1_EUBBA</name>
<dbReference type="RefSeq" id="WP_090246632.1">
    <property type="nucleotide sequence ID" value="NZ_FNOU01000023.1"/>
</dbReference>
<dbReference type="InterPro" id="IPR050179">
    <property type="entry name" value="Trans_hexapeptide_repeat"/>
</dbReference>
<dbReference type="GO" id="GO:0016740">
    <property type="term" value="F:transferase activity"/>
    <property type="evidence" value="ECO:0007669"/>
    <property type="project" value="UniProtKB-KW"/>
</dbReference>
<dbReference type="InterPro" id="IPR001451">
    <property type="entry name" value="Hexapep"/>
</dbReference>
<dbReference type="PANTHER" id="PTHR43300">
    <property type="entry name" value="ACETYLTRANSFERASE"/>
    <property type="match status" value="1"/>
</dbReference>
<protein>
    <submittedName>
        <fullName evidence="1">Virginiamycin A acetyltransferase</fullName>
    </submittedName>
</protein>
<proteinExistence type="predicted"/>
<accession>A0A1H3IJE1</accession>
<dbReference type="Gene3D" id="2.160.10.10">
    <property type="entry name" value="Hexapeptide repeat proteins"/>
    <property type="match status" value="1"/>
</dbReference>
<dbReference type="STRING" id="1528.SAMN04488579_12316"/>
<gene>
    <name evidence="1" type="ORF">SAMN04488579_12316</name>
</gene>
<evidence type="ECO:0000313" key="2">
    <source>
        <dbReference type="Proteomes" id="UP000199652"/>
    </source>
</evidence>
<dbReference type="EMBL" id="FNOU01000023">
    <property type="protein sequence ID" value="SDY26954.1"/>
    <property type="molecule type" value="Genomic_DNA"/>
</dbReference>
<evidence type="ECO:0000313" key="1">
    <source>
        <dbReference type="EMBL" id="SDY26954.1"/>
    </source>
</evidence>
<dbReference type="SUPFAM" id="SSF51161">
    <property type="entry name" value="Trimeric LpxA-like enzymes"/>
    <property type="match status" value="1"/>
</dbReference>
<dbReference type="InterPro" id="IPR011004">
    <property type="entry name" value="Trimer_LpxA-like_sf"/>
</dbReference>
<sequence>MRKDNDKRVYLMDDSTDVVYLKNVVDDPEIQVGEHTYYHDFFKDPRDFVKNNILYHFPGFGDKIVIGKYCSIACGTKFICPLANHSFTSLANYPFPIIPEHWELGEESMTKVSEWKGPTIVGNDVWFGFESVIMPGVTIGDGAVIGTRSVVTHDVPPYTVVAGSPARIIRKRFDDATINQLMALKWWDLPDEQVKEIIPAVMDGDIHAVLEKKWLSDTVRAVLERIQSSK</sequence>
<organism evidence="1 2">
    <name type="scientific">Eubacterium barkeri</name>
    <name type="common">Clostridium barkeri</name>
    <dbReference type="NCBI Taxonomy" id="1528"/>
    <lineage>
        <taxon>Bacteria</taxon>
        <taxon>Bacillati</taxon>
        <taxon>Bacillota</taxon>
        <taxon>Clostridia</taxon>
        <taxon>Eubacteriales</taxon>
        <taxon>Eubacteriaceae</taxon>
        <taxon>Eubacterium</taxon>
    </lineage>
</organism>
<reference evidence="2" key="1">
    <citation type="submission" date="2016-10" db="EMBL/GenBank/DDBJ databases">
        <authorList>
            <person name="Varghese N."/>
            <person name="Submissions S."/>
        </authorList>
    </citation>
    <scope>NUCLEOTIDE SEQUENCE [LARGE SCALE GENOMIC DNA]</scope>
    <source>
        <strain evidence="2">VPI 5359</strain>
    </source>
</reference>